<feature type="compositionally biased region" description="Low complexity" evidence="1">
    <location>
        <begin position="382"/>
        <end position="394"/>
    </location>
</feature>
<gene>
    <name evidence="2" type="ORF">Pcinc_031991</name>
</gene>
<dbReference type="EMBL" id="JAWQEG010004321">
    <property type="protein sequence ID" value="KAK3862111.1"/>
    <property type="molecule type" value="Genomic_DNA"/>
</dbReference>
<sequence>MSTCADGAHVGPTQHAIATISMPPTSTTGLSPLTLTQLQPPTTYPSTSTATAIHRILPSPPSHPYHSILTFTLPNLTPSHLTMPPFNCHHHTPIPRPNLPMQHPSLTSFPHPSHLLHLSQTFPNPSFPRQFHSCTRPTRTSRSHSNQTSPHLPFLTYLSSFLPLLRLSPTQFLYPTYLSHLTYPNLSFLLHPNRSPPTFLNQTELLHLLFVTYLPPPPPILLLPHTPTPCLHLAALPPNLSHYLTSPYLYPTTTLPTLSRYLTIFYLPPLHAHRLPPTPLLTPRIHYRISHITSRLPPYTRPPPHQHTPPFSTPTTPLCHGHASSSYCPRYQSHTSSSCRPRYHSHTSSSCRPRCHAHASSACRPCRPSQASAVAALAATATPATLPTRPRNATCTPTTQTLPHYAQRTPATLPRLSCSHTTTRFLDTRPTHASNATTPLVSSHHHAPS</sequence>
<feature type="compositionally biased region" description="Polar residues" evidence="1">
    <location>
        <begin position="418"/>
        <end position="441"/>
    </location>
</feature>
<feature type="region of interest" description="Disordered" evidence="1">
    <location>
        <begin position="382"/>
        <end position="449"/>
    </location>
</feature>
<accession>A0AAE1EVC0</accession>
<evidence type="ECO:0000256" key="1">
    <source>
        <dbReference type="SAM" id="MobiDB-lite"/>
    </source>
</evidence>
<dbReference type="AlphaFoldDB" id="A0AAE1EVC0"/>
<reference evidence="2" key="1">
    <citation type="submission" date="2023-10" db="EMBL/GenBank/DDBJ databases">
        <title>Genome assemblies of two species of porcelain crab, Petrolisthes cinctipes and Petrolisthes manimaculis (Anomura: Porcellanidae).</title>
        <authorList>
            <person name="Angst P."/>
        </authorList>
    </citation>
    <scope>NUCLEOTIDE SEQUENCE</scope>
    <source>
        <strain evidence="2">PB745_01</strain>
        <tissue evidence="2">Gill</tissue>
    </source>
</reference>
<dbReference type="Proteomes" id="UP001286313">
    <property type="component" value="Unassembled WGS sequence"/>
</dbReference>
<keyword evidence="3" id="KW-1185">Reference proteome</keyword>
<organism evidence="2 3">
    <name type="scientific">Petrolisthes cinctipes</name>
    <name type="common">Flat porcelain crab</name>
    <dbReference type="NCBI Taxonomy" id="88211"/>
    <lineage>
        <taxon>Eukaryota</taxon>
        <taxon>Metazoa</taxon>
        <taxon>Ecdysozoa</taxon>
        <taxon>Arthropoda</taxon>
        <taxon>Crustacea</taxon>
        <taxon>Multicrustacea</taxon>
        <taxon>Malacostraca</taxon>
        <taxon>Eumalacostraca</taxon>
        <taxon>Eucarida</taxon>
        <taxon>Decapoda</taxon>
        <taxon>Pleocyemata</taxon>
        <taxon>Anomura</taxon>
        <taxon>Galatheoidea</taxon>
        <taxon>Porcellanidae</taxon>
        <taxon>Petrolisthes</taxon>
    </lineage>
</organism>
<evidence type="ECO:0000313" key="2">
    <source>
        <dbReference type="EMBL" id="KAK3862111.1"/>
    </source>
</evidence>
<protein>
    <submittedName>
        <fullName evidence="2">Uncharacterized protein</fullName>
    </submittedName>
</protein>
<feature type="region of interest" description="Disordered" evidence="1">
    <location>
        <begin position="296"/>
        <end position="316"/>
    </location>
</feature>
<evidence type="ECO:0000313" key="3">
    <source>
        <dbReference type="Proteomes" id="UP001286313"/>
    </source>
</evidence>
<feature type="compositionally biased region" description="Polar residues" evidence="1">
    <location>
        <begin position="132"/>
        <end position="148"/>
    </location>
</feature>
<name>A0AAE1EVC0_PETCI</name>
<feature type="region of interest" description="Disordered" evidence="1">
    <location>
        <begin position="129"/>
        <end position="148"/>
    </location>
</feature>
<comment type="caution">
    <text evidence="2">The sequence shown here is derived from an EMBL/GenBank/DDBJ whole genome shotgun (WGS) entry which is preliminary data.</text>
</comment>
<proteinExistence type="predicted"/>